<sequence>MATAVVPPMSAVVDRAQAGSLDEDTPRLTLGHLLHPEHWELPHWNGPRAHELEGITEKLDVLDHSVALLKRYRNSLRPIHKLSPDILALIFLELVDDEDNPLGGQFGAFSWTYLAHICYRWRAIALDCAALWTQLSTRYPEAALTCLERSGDAPLSFVVHHRATVSNSKALIDRVRPHMYRMRHLYVPWTAVNDDSGNVTELLSSLLDADAPQLETFYVYRLRADGNCFTLPTVFGGHTPRLRVLKLAYSCPHMGCVSFSNLRELFIRGRKRHTITMELARLLEMLEACPLLEVLVTVKSSFVITEPLELEQDGEPLRQIRLDNLRRFDISRCAASVVATLLSRLIVPNCQLSMSVWLERGSDFRFLFGVPADLCAEHPLRDIRKLQVAYRSSGSAVVLDGSTRAHPFQITATIGQGSNIGDMPTMSGPLLLSIAKTLDLSLLEEFTIAETSYYHPHVGFSKDLWVQVLAHMPLLRTLHIRLQSITDSGFCRVVLSALSATDEITGRVVCPCLETITLMEDRTWSSLQWYKFAKARKEQGHQLRRLSLCLPHYENVEDMAETDLAELREVVENVDLDPPETPQVEFPAAVW</sequence>
<proteinExistence type="predicted"/>
<dbReference type="SUPFAM" id="SSF52047">
    <property type="entry name" value="RNI-like"/>
    <property type="match status" value="1"/>
</dbReference>
<reference evidence="1 2" key="1">
    <citation type="submission" date="2016-10" db="EMBL/GenBank/DDBJ databases">
        <title>Genome sequence of the basidiomycete white-rot fungus Trametes pubescens.</title>
        <authorList>
            <person name="Makela M.R."/>
            <person name="Granchi Z."/>
            <person name="Peng M."/>
            <person name="De Vries R.P."/>
            <person name="Grigoriev I."/>
            <person name="Riley R."/>
            <person name="Hilden K."/>
        </authorList>
    </citation>
    <scope>NUCLEOTIDE SEQUENCE [LARGE SCALE GENOMIC DNA]</scope>
    <source>
        <strain evidence="1 2">FBCC735</strain>
    </source>
</reference>
<gene>
    <name evidence="1" type="ORF">TRAPUB_14441</name>
</gene>
<dbReference type="Proteomes" id="UP000184267">
    <property type="component" value="Unassembled WGS sequence"/>
</dbReference>
<dbReference type="PANTHER" id="PTHR38926:SF5">
    <property type="entry name" value="F-BOX AND LEUCINE-RICH REPEAT PROTEIN 6"/>
    <property type="match status" value="1"/>
</dbReference>
<keyword evidence="2" id="KW-1185">Reference proteome</keyword>
<name>A0A1M2VND0_TRAPU</name>
<dbReference type="EMBL" id="MNAD01000983">
    <property type="protein sequence ID" value="OJT09114.1"/>
    <property type="molecule type" value="Genomic_DNA"/>
</dbReference>
<evidence type="ECO:0000313" key="2">
    <source>
        <dbReference type="Proteomes" id="UP000184267"/>
    </source>
</evidence>
<dbReference type="STRING" id="154538.A0A1M2VND0"/>
<dbReference type="AlphaFoldDB" id="A0A1M2VND0"/>
<dbReference type="OrthoDB" id="2777543at2759"/>
<organism evidence="1 2">
    <name type="scientific">Trametes pubescens</name>
    <name type="common">White-rot fungus</name>
    <dbReference type="NCBI Taxonomy" id="154538"/>
    <lineage>
        <taxon>Eukaryota</taxon>
        <taxon>Fungi</taxon>
        <taxon>Dikarya</taxon>
        <taxon>Basidiomycota</taxon>
        <taxon>Agaricomycotina</taxon>
        <taxon>Agaricomycetes</taxon>
        <taxon>Polyporales</taxon>
        <taxon>Polyporaceae</taxon>
        <taxon>Trametes</taxon>
    </lineage>
</organism>
<protein>
    <submittedName>
        <fullName evidence="1">Uncharacterized protein</fullName>
    </submittedName>
</protein>
<dbReference type="OMA" id="LPHYENV"/>
<dbReference type="PANTHER" id="PTHR38926">
    <property type="entry name" value="F-BOX DOMAIN CONTAINING PROTEIN, EXPRESSED"/>
    <property type="match status" value="1"/>
</dbReference>
<accession>A0A1M2VND0</accession>
<evidence type="ECO:0000313" key="1">
    <source>
        <dbReference type="EMBL" id="OJT09114.1"/>
    </source>
</evidence>
<comment type="caution">
    <text evidence="1">The sequence shown here is derived from an EMBL/GenBank/DDBJ whole genome shotgun (WGS) entry which is preliminary data.</text>
</comment>